<proteinExistence type="predicted"/>
<dbReference type="Proteomes" id="UP001279734">
    <property type="component" value="Unassembled WGS sequence"/>
</dbReference>
<feature type="region of interest" description="Disordered" evidence="1">
    <location>
        <begin position="404"/>
        <end position="433"/>
    </location>
</feature>
<gene>
    <name evidence="2" type="ORF">Nepgr_029223</name>
</gene>
<accession>A0AAD3TC23</accession>
<feature type="compositionally biased region" description="Polar residues" evidence="1">
    <location>
        <begin position="43"/>
        <end position="58"/>
    </location>
</feature>
<organism evidence="2 3">
    <name type="scientific">Nepenthes gracilis</name>
    <name type="common">Slender pitcher plant</name>
    <dbReference type="NCBI Taxonomy" id="150966"/>
    <lineage>
        <taxon>Eukaryota</taxon>
        <taxon>Viridiplantae</taxon>
        <taxon>Streptophyta</taxon>
        <taxon>Embryophyta</taxon>
        <taxon>Tracheophyta</taxon>
        <taxon>Spermatophyta</taxon>
        <taxon>Magnoliopsida</taxon>
        <taxon>eudicotyledons</taxon>
        <taxon>Gunneridae</taxon>
        <taxon>Pentapetalae</taxon>
        <taxon>Caryophyllales</taxon>
        <taxon>Nepenthaceae</taxon>
        <taxon>Nepenthes</taxon>
    </lineage>
</organism>
<keyword evidence="3" id="KW-1185">Reference proteome</keyword>
<feature type="region of interest" description="Disordered" evidence="1">
    <location>
        <begin position="345"/>
        <end position="374"/>
    </location>
</feature>
<feature type="region of interest" description="Disordered" evidence="1">
    <location>
        <begin position="209"/>
        <end position="228"/>
    </location>
</feature>
<dbReference type="PANTHER" id="PTHR31798">
    <property type="entry name" value="HYDROXYPROLINE-RICH GLYCOPROTEIN-LIKE"/>
    <property type="match status" value="1"/>
</dbReference>
<sequence length="451" mass="49131">MMGSEQNRFPQQERRKKWEGCWGRLSCFGIHNGGKRIVPASRTPDSNASANPSNRPQAVGLTNQVTTVAPSLLAPPSSPASFTNSALPSTAQSPSCFLSLSANSPGGPSSTMFATGPYAHETQLVSPPVFSTFTTEPSTAPLTPPPELAHLTTPSSPDVPFAQFLSSSLGLRCAEKTNYMPSNDFRGCYPPSPGSPASRLISPVSRELPLQWDPPVNSQTAKYPTTGSGRLTDSVSMSEDSNFFCPATFAQFYLDQPFPHSGGRLSISRESDVCANGGNVHQSRQNKTCKQEVEEIEAYRASFGFSADEMITNPQYVEISDVMDESFTIMPQIMNKPQMVESTLPDWGHGAQKASGREPNSLNDKSTKSDTTNKGMHYEMMVLCNENEDQKLLWQPRDVSAQITLHDNIPPDGDVKFSKTGASRTRRKHQMGLSCSDAEIDYRRGQSSGEL</sequence>
<comment type="caution">
    <text evidence="2">The sequence shown here is derived from an EMBL/GenBank/DDBJ whole genome shotgun (WGS) entry which is preliminary data.</text>
</comment>
<feature type="compositionally biased region" description="Polar residues" evidence="1">
    <location>
        <begin position="358"/>
        <end position="374"/>
    </location>
</feature>
<evidence type="ECO:0000256" key="1">
    <source>
        <dbReference type="SAM" id="MobiDB-lite"/>
    </source>
</evidence>
<dbReference type="InterPro" id="IPR040420">
    <property type="entry name" value="At1g76660-like"/>
</dbReference>
<dbReference type="AlphaFoldDB" id="A0AAD3TC23"/>
<evidence type="ECO:0000313" key="2">
    <source>
        <dbReference type="EMBL" id="GMH27380.1"/>
    </source>
</evidence>
<evidence type="ECO:0000313" key="3">
    <source>
        <dbReference type="Proteomes" id="UP001279734"/>
    </source>
</evidence>
<protein>
    <recommendedName>
        <fullName evidence="4">Hydroxyproline-rich glycoprotein family protein</fullName>
    </recommendedName>
</protein>
<feature type="region of interest" description="Disordered" evidence="1">
    <location>
        <begin position="33"/>
        <end position="58"/>
    </location>
</feature>
<evidence type="ECO:0008006" key="4">
    <source>
        <dbReference type="Google" id="ProtNLM"/>
    </source>
</evidence>
<reference evidence="2" key="1">
    <citation type="submission" date="2023-05" db="EMBL/GenBank/DDBJ databases">
        <title>Nepenthes gracilis genome sequencing.</title>
        <authorList>
            <person name="Fukushima K."/>
        </authorList>
    </citation>
    <scope>NUCLEOTIDE SEQUENCE</scope>
    <source>
        <strain evidence="2">SING2019-196</strain>
    </source>
</reference>
<feature type="compositionally biased region" description="Polar residues" evidence="1">
    <location>
        <begin position="216"/>
        <end position="228"/>
    </location>
</feature>
<dbReference type="EMBL" id="BSYO01000032">
    <property type="protein sequence ID" value="GMH27380.1"/>
    <property type="molecule type" value="Genomic_DNA"/>
</dbReference>
<name>A0AAD3TC23_NEPGR</name>
<dbReference type="PANTHER" id="PTHR31798:SF3">
    <property type="entry name" value="OS01G0103800 PROTEIN"/>
    <property type="match status" value="1"/>
</dbReference>